<comment type="pathway">
    <text evidence="4">Amine and polyamine biosynthesis; spermidine biosynthesis; spermidine from putrescine: step 1/1.</text>
</comment>
<dbReference type="InterPro" id="IPR035246">
    <property type="entry name" value="Spermidine_synt_N"/>
</dbReference>
<feature type="binding site" evidence="4">
    <location>
        <begin position="157"/>
        <end position="160"/>
    </location>
    <ligand>
        <name>spermidine</name>
        <dbReference type="ChEBI" id="CHEBI:57834"/>
    </ligand>
</feature>
<dbReference type="GO" id="GO:0005829">
    <property type="term" value="C:cytosol"/>
    <property type="evidence" value="ECO:0007669"/>
    <property type="project" value="TreeGrafter"/>
</dbReference>
<keyword evidence="10" id="KW-1185">Reference proteome</keyword>
<dbReference type="EMBL" id="BSDY01000013">
    <property type="protein sequence ID" value="GLI57100.1"/>
    <property type="molecule type" value="Genomic_DNA"/>
</dbReference>
<dbReference type="Gene3D" id="3.40.50.150">
    <property type="entry name" value="Vaccinia Virus protein VP39"/>
    <property type="match status" value="1"/>
</dbReference>
<comment type="caution">
    <text evidence="9">The sequence shown here is derived from an EMBL/GenBank/DDBJ whole genome shotgun (WGS) entry which is preliminary data.</text>
</comment>
<keyword evidence="4 7" id="KW-0745">Spermidine biosynthesis</keyword>
<evidence type="ECO:0000313" key="10">
    <source>
        <dbReference type="Proteomes" id="UP001144471"/>
    </source>
</evidence>
<accession>A0A9W6GN06</accession>
<dbReference type="InterPro" id="IPR001045">
    <property type="entry name" value="Spermi_synthase"/>
</dbReference>
<evidence type="ECO:0000313" key="9">
    <source>
        <dbReference type="EMBL" id="GLI57100.1"/>
    </source>
</evidence>
<dbReference type="HAMAP" id="MF_00198">
    <property type="entry name" value="Spermidine_synth"/>
    <property type="match status" value="1"/>
</dbReference>
<evidence type="ECO:0000256" key="6">
    <source>
        <dbReference type="RuleBase" id="RU003836"/>
    </source>
</evidence>
<feature type="active site" description="Proton acceptor" evidence="4 5">
    <location>
        <position position="157"/>
    </location>
</feature>
<feature type="binding site" evidence="4">
    <location>
        <begin position="138"/>
        <end position="139"/>
    </location>
    <ligand>
        <name>S-methyl-5'-thioadenosine</name>
        <dbReference type="ChEBI" id="CHEBI:17509"/>
    </ligand>
</feature>
<evidence type="ECO:0000256" key="7">
    <source>
        <dbReference type="RuleBase" id="RU003837"/>
    </source>
</evidence>
<dbReference type="Gene3D" id="2.30.140.10">
    <property type="entry name" value="Spermidine synthase, tetramerisation domain"/>
    <property type="match status" value="1"/>
</dbReference>
<comment type="subunit">
    <text evidence="4">Homodimer or homotetramer.</text>
</comment>
<gene>
    <name evidence="4" type="primary">speE</name>
    <name evidence="9" type="ORF">PM10SUCC1_26140</name>
</gene>
<dbReference type="PANTHER" id="PTHR11558:SF11">
    <property type="entry name" value="SPERMIDINE SYNTHASE"/>
    <property type="match status" value="1"/>
</dbReference>
<keyword evidence="3 4" id="KW-0620">Polyamine biosynthesis</keyword>
<proteinExistence type="inferred from homology"/>
<dbReference type="InterPro" id="IPR029063">
    <property type="entry name" value="SAM-dependent_MTases_sf"/>
</dbReference>
<organism evidence="9 10">
    <name type="scientific">Propionigenium maris DSM 9537</name>
    <dbReference type="NCBI Taxonomy" id="1123000"/>
    <lineage>
        <taxon>Bacteria</taxon>
        <taxon>Fusobacteriati</taxon>
        <taxon>Fusobacteriota</taxon>
        <taxon>Fusobacteriia</taxon>
        <taxon>Fusobacteriales</taxon>
        <taxon>Fusobacteriaceae</taxon>
        <taxon>Propionigenium</taxon>
    </lineage>
</organism>
<evidence type="ECO:0000256" key="5">
    <source>
        <dbReference type="PROSITE-ProRule" id="PRU00354"/>
    </source>
</evidence>
<evidence type="ECO:0000256" key="4">
    <source>
        <dbReference type="HAMAP-Rule" id="MF_00198"/>
    </source>
</evidence>
<keyword evidence="2 4" id="KW-0808">Transferase</keyword>
<feature type="binding site" evidence="4">
    <location>
        <position position="87"/>
    </location>
    <ligand>
        <name>spermidine</name>
        <dbReference type="ChEBI" id="CHEBI:57834"/>
    </ligand>
</feature>
<comment type="similarity">
    <text evidence="1 4 6">Belongs to the spermidine/spermine synthase family.</text>
</comment>
<dbReference type="Pfam" id="PF17284">
    <property type="entry name" value="Spermine_synt_N"/>
    <property type="match status" value="1"/>
</dbReference>
<comment type="caution">
    <text evidence="4">Lacks conserved residue(s) required for the propagation of feature annotation.</text>
</comment>
<dbReference type="CDD" id="cd02440">
    <property type="entry name" value="AdoMet_MTases"/>
    <property type="match status" value="1"/>
</dbReference>
<dbReference type="PROSITE" id="PS01330">
    <property type="entry name" value="PABS_1"/>
    <property type="match status" value="1"/>
</dbReference>
<evidence type="ECO:0000256" key="1">
    <source>
        <dbReference type="ARBA" id="ARBA00007867"/>
    </source>
</evidence>
<dbReference type="SUPFAM" id="SSF53335">
    <property type="entry name" value="S-adenosyl-L-methionine-dependent methyltransferases"/>
    <property type="match status" value="1"/>
</dbReference>
<dbReference type="Proteomes" id="UP001144471">
    <property type="component" value="Unassembled WGS sequence"/>
</dbReference>
<name>A0A9W6GN06_9FUSO</name>
<dbReference type="NCBIfam" id="NF002010">
    <property type="entry name" value="PRK00811.1"/>
    <property type="match status" value="1"/>
</dbReference>
<dbReference type="PANTHER" id="PTHR11558">
    <property type="entry name" value="SPERMIDINE/SPERMINE SYNTHASE"/>
    <property type="match status" value="1"/>
</dbReference>
<feature type="binding site" evidence="4">
    <location>
        <position position="107"/>
    </location>
    <ligand>
        <name>S-methyl-5'-thioadenosine</name>
        <dbReference type="ChEBI" id="CHEBI:17509"/>
    </ligand>
</feature>
<dbReference type="PROSITE" id="PS51006">
    <property type="entry name" value="PABS_2"/>
    <property type="match status" value="1"/>
</dbReference>
<feature type="binding site" evidence="4">
    <location>
        <position position="63"/>
    </location>
    <ligand>
        <name>spermidine</name>
        <dbReference type="ChEBI" id="CHEBI:57834"/>
    </ligand>
</feature>
<dbReference type="NCBIfam" id="TIGR00417">
    <property type="entry name" value="speE"/>
    <property type="match status" value="1"/>
</dbReference>
<dbReference type="Pfam" id="PF01564">
    <property type="entry name" value="Spermine_synth"/>
    <property type="match status" value="1"/>
</dbReference>
<comment type="function">
    <text evidence="4">Catalyzes the irreversible transfer of a propylamine group from the amino donor S-adenosylmethioninamine (decarboxy-AdoMet) to putrescine (1,4-diaminobutane) to yield spermidine.</text>
</comment>
<dbReference type="RefSeq" id="WP_281836562.1">
    <property type="nucleotide sequence ID" value="NZ_BSDY01000013.1"/>
</dbReference>
<dbReference type="AlphaFoldDB" id="A0A9W6GN06"/>
<dbReference type="EC" id="2.5.1.16" evidence="4"/>
<dbReference type="InterPro" id="IPR030374">
    <property type="entry name" value="PABS"/>
</dbReference>
<evidence type="ECO:0000256" key="2">
    <source>
        <dbReference type="ARBA" id="ARBA00022679"/>
    </source>
</evidence>
<dbReference type="GO" id="GO:0008295">
    <property type="term" value="P:spermidine biosynthetic process"/>
    <property type="evidence" value="ECO:0007669"/>
    <property type="project" value="UniProtKB-UniRule"/>
</dbReference>
<reference evidence="9" key="1">
    <citation type="submission" date="2022-12" db="EMBL/GenBank/DDBJ databases">
        <title>Reference genome sequencing for broad-spectrum identification of bacterial and archaeal isolates by mass spectrometry.</title>
        <authorList>
            <person name="Sekiguchi Y."/>
            <person name="Tourlousse D.M."/>
        </authorList>
    </citation>
    <scope>NUCLEOTIDE SEQUENCE</scope>
    <source>
        <strain evidence="9">10succ1</strain>
    </source>
</reference>
<evidence type="ECO:0000256" key="3">
    <source>
        <dbReference type="ARBA" id="ARBA00023115"/>
    </source>
</evidence>
<evidence type="ECO:0000259" key="8">
    <source>
        <dbReference type="PROSITE" id="PS51006"/>
    </source>
</evidence>
<sequence length="286" mass="33167">MLDLWYTEEWTDNCRFSLKVKEQIHSEQSEFQKIDFFKSEEFGTFFTLDGLMMVNEKDEFVYHDMITHVALATNPNIKRVLVIGGGDGGTVREVTRYPHIEKIDMVEIDERVVRLSQKYLPITASKLEDPRVTLYFEDGLKFVEESAEGSYDLILVDSTDPISVGEGLFTTGFYKNCYRVLSDEGILINQHESPYFAKYAAEMKKAHNKIKNLFPVAKVYQFHQPTYPSGHWLFGFASKKFDPIADHQREAWEKFGLKTRYYNSDIHTGAFALPTFVREMLEDVEG</sequence>
<protein>
    <recommendedName>
        <fullName evidence="4">Polyamine aminopropyltransferase</fullName>
    </recommendedName>
    <alternativeName>
        <fullName evidence="4">Putrescine aminopropyltransferase</fullName>
        <shortName evidence="4">PAPT</shortName>
    </alternativeName>
    <alternativeName>
        <fullName evidence="4">Spermidine synthase</fullName>
        <shortName evidence="4">SPDS</shortName>
        <shortName evidence="4">SPDSY</shortName>
        <ecNumber evidence="4">2.5.1.16</ecNumber>
    </alternativeName>
</protein>
<feature type="domain" description="PABS" evidence="8">
    <location>
        <begin position="3"/>
        <end position="239"/>
    </location>
</feature>
<dbReference type="GO" id="GO:0004766">
    <property type="term" value="F:spermidine synthase activity"/>
    <property type="evidence" value="ECO:0007669"/>
    <property type="project" value="UniProtKB-UniRule"/>
</dbReference>
<dbReference type="InterPro" id="IPR030373">
    <property type="entry name" value="PABS_CS"/>
</dbReference>
<dbReference type="InterPro" id="IPR037163">
    <property type="entry name" value="Spermidine_synt_N_sf"/>
</dbReference>
<feature type="binding site" evidence="4">
    <location>
        <position position="32"/>
    </location>
    <ligand>
        <name>S-methyl-5'-thioadenosine</name>
        <dbReference type="ChEBI" id="CHEBI:17509"/>
    </ligand>
</feature>
<comment type="catalytic activity">
    <reaction evidence="4 7">
        <text>S-adenosyl 3-(methylsulfanyl)propylamine + putrescine = S-methyl-5'-thioadenosine + spermidine + H(+)</text>
        <dbReference type="Rhea" id="RHEA:12721"/>
        <dbReference type="ChEBI" id="CHEBI:15378"/>
        <dbReference type="ChEBI" id="CHEBI:17509"/>
        <dbReference type="ChEBI" id="CHEBI:57443"/>
        <dbReference type="ChEBI" id="CHEBI:57834"/>
        <dbReference type="ChEBI" id="CHEBI:326268"/>
        <dbReference type="EC" id="2.5.1.16"/>
    </reaction>
</comment>